<gene>
    <name evidence="3" type="ORF">E6Q11_06280</name>
</gene>
<keyword evidence="1" id="KW-0812">Transmembrane</keyword>
<feature type="domain" description="Peptidase C51" evidence="2">
    <location>
        <begin position="51"/>
        <end position="175"/>
    </location>
</feature>
<dbReference type="Pfam" id="PF05257">
    <property type="entry name" value="CHAP"/>
    <property type="match status" value="1"/>
</dbReference>
<dbReference type="InterPro" id="IPR038765">
    <property type="entry name" value="Papain-like_cys_pep_sf"/>
</dbReference>
<organism evidence="3 4">
    <name type="scientific">Candidatus Dojkabacteria bacterium</name>
    <dbReference type="NCBI Taxonomy" id="2099670"/>
    <lineage>
        <taxon>Bacteria</taxon>
        <taxon>Candidatus Dojkabacteria</taxon>
    </lineage>
</organism>
<reference evidence="3 4" key="1">
    <citation type="submission" date="2018-09" db="EMBL/GenBank/DDBJ databases">
        <title>Metagenome Assembled Genomes from an Advanced Water Purification Facility.</title>
        <authorList>
            <person name="Stamps B.W."/>
            <person name="Spear J.R."/>
        </authorList>
    </citation>
    <scope>NUCLEOTIDE SEQUENCE [LARGE SCALE GENOMIC DNA]</scope>
    <source>
        <strain evidence="3">Bin_63_2</strain>
    </source>
</reference>
<feature type="transmembrane region" description="Helical" evidence="1">
    <location>
        <begin position="17"/>
        <end position="36"/>
    </location>
</feature>
<keyword evidence="1" id="KW-0472">Membrane</keyword>
<protein>
    <submittedName>
        <fullName evidence="3">CHAP domain-containing protein</fullName>
    </submittedName>
</protein>
<keyword evidence="1" id="KW-1133">Transmembrane helix</keyword>
<dbReference type="InterPro" id="IPR007921">
    <property type="entry name" value="CHAP_dom"/>
</dbReference>
<evidence type="ECO:0000259" key="2">
    <source>
        <dbReference type="PROSITE" id="PS50911"/>
    </source>
</evidence>
<evidence type="ECO:0000256" key="1">
    <source>
        <dbReference type="SAM" id="Phobius"/>
    </source>
</evidence>
<dbReference type="AlphaFoldDB" id="A0A5C7J2W4"/>
<sequence>MNPALTLTLTGSIKKQIGIVVATLVVIVALPVMAVFSMGQNVLSFLSAAPSAEAAETQGFYMGGPVDGDTYEWGNCTYWAFAQRLWVGKPIPTTWGNANTWDDQAAKDGYKVDHIPEPGAIFQTDDGKWGHVAFVKEVNPTNGEWKITEMNVVNLNVVSERTFSAKAANYYNFIHDRLKL</sequence>
<dbReference type="PROSITE" id="PS50911">
    <property type="entry name" value="CHAP"/>
    <property type="match status" value="1"/>
</dbReference>
<name>A0A5C7J2W4_9BACT</name>
<evidence type="ECO:0000313" key="4">
    <source>
        <dbReference type="Proteomes" id="UP000321026"/>
    </source>
</evidence>
<accession>A0A5C7J2W4</accession>
<dbReference type="SUPFAM" id="SSF54001">
    <property type="entry name" value="Cysteine proteinases"/>
    <property type="match status" value="1"/>
</dbReference>
<comment type="caution">
    <text evidence="3">The sequence shown here is derived from an EMBL/GenBank/DDBJ whole genome shotgun (WGS) entry which is preliminary data.</text>
</comment>
<evidence type="ECO:0000313" key="3">
    <source>
        <dbReference type="EMBL" id="TXG75857.1"/>
    </source>
</evidence>
<dbReference type="EMBL" id="SSDS01000098">
    <property type="protein sequence ID" value="TXG75857.1"/>
    <property type="molecule type" value="Genomic_DNA"/>
</dbReference>
<dbReference type="Proteomes" id="UP000321026">
    <property type="component" value="Unassembled WGS sequence"/>
</dbReference>
<proteinExistence type="predicted"/>
<dbReference type="Gene3D" id="3.90.1720.10">
    <property type="entry name" value="endopeptidase domain like (from Nostoc punctiforme)"/>
    <property type="match status" value="1"/>
</dbReference>